<evidence type="ECO:0000313" key="11">
    <source>
        <dbReference type="EMBL" id="CAF1111993.1"/>
    </source>
</evidence>
<evidence type="ECO:0000313" key="12">
    <source>
        <dbReference type="EMBL" id="CAF1397532.1"/>
    </source>
</evidence>
<keyword evidence="3 9" id="KW-0812">Transmembrane</keyword>
<proteinExistence type="predicted"/>
<dbReference type="InterPro" id="IPR017452">
    <property type="entry name" value="GPCR_Rhodpsn_7TM"/>
</dbReference>
<evidence type="ECO:0000256" key="4">
    <source>
        <dbReference type="ARBA" id="ARBA00022989"/>
    </source>
</evidence>
<dbReference type="InterPro" id="IPR000276">
    <property type="entry name" value="GPCR_Rhodpsn"/>
</dbReference>
<evidence type="ECO:0000256" key="2">
    <source>
        <dbReference type="ARBA" id="ARBA00022475"/>
    </source>
</evidence>
<keyword evidence="2" id="KW-1003">Cell membrane</keyword>
<evidence type="ECO:0000256" key="1">
    <source>
        <dbReference type="ARBA" id="ARBA00004651"/>
    </source>
</evidence>
<dbReference type="Pfam" id="PF00001">
    <property type="entry name" value="7tm_1"/>
    <property type="match status" value="1"/>
</dbReference>
<name>A0A814PXT9_9BILA</name>
<feature type="transmembrane region" description="Helical" evidence="9">
    <location>
        <begin position="33"/>
        <end position="54"/>
    </location>
</feature>
<dbReference type="EMBL" id="CAJNOL010001725">
    <property type="protein sequence ID" value="CAF1410181.1"/>
    <property type="molecule type" value="Genomic_DNA"/>
</dbReference>
<keyword evidence="5" id="KW-0297">G-protein coupled receptor</keyword>
<evidence type="ECO:0000256" key="5">
    <source>
        <dbReference type="ARBA" id="ARBA00023040"/>
    </source>
</evidence>
<protein>
    <recommendedName>
        <fullName evidence="10">G-protein coupled receptors family 1 profile domain-containing protein</fullName>
    </recommendedName>
</protein>
<evidence type="ECO:0000256" key="9">
    <source>
        <dbReference type="SAM" id="Phobius"/>
    </source>
</evidence>
<dbReference type="EMBL" id="CAJNOL010001649">
    <property type="protein sequence ID" value="CAF1397532.1"/>
    <property type="molecule type" value="Genomic_DNA"/>
</dbReference>
<accession>A0A814PXT9</accession>
<gene>
    <name evidence="12" type="ORF">JXQ802_LOCUS34542</name>
    <name evidence="13" type="ORF">JXQ802_LOCUS35229</name>
    <name evidence="11" type="ORF">PYM288_LOCUS20234</name>
</gene>
<dbReference type="Proteomes" id="UP000663854">
    <property type="component" value="Unassembled WGS sequence"/>
</dbReference>
<organism evidence="11 14">
    <name type="scientific">Rotaria sordida</name>
    <dbReference type="NCBI Taxonomy" id="392033"/>
    <lineage>
        <taxon>Eukaryota</taxon>
        <taxon>Metazoa</taxon>
        <taxon>Spiralia</taxon>
        <taxon>Gnathifera</taxon>
        <taxon>Rotifera</taxon>
        <taxon>Eurotatoria</taxon>
        <taxon>Bdelloidea</taxon>
        <taxon>Philodinida</taxon>
        <taxon>Philodinidae</taxon>
        <taxon>Rotaria</taxon>
    </lineage>
</organism>
<dbReference type="PANTHER" id="PTHR24228">
    <property type="entry name" value="B2 BRADYKININ RECEPTOR/ANGIOTENSIN II RECEPTOR"/>
    <property type="match status" value="1"/>
</dbReference>
<feature type="domain" description="G-protein coupled receptors family 1 profile" evidence="10">
    <location>
        <begin position="1"/>
        <end position="195"/>
    </location>
</feature>
<feature type="transmembrane region" description="Helical" evidence="9">
    <location>
        <begin position="132"/>
        <end position="155"/>
    </location>
</feature>
<keyword evidence="6 9" id="KW-0472">Membrane</keyword>
<evidence type="ECO:0000256" key="7">
    <source>
        <dbReference type="ARBA" id="ARBA00023170"/>
    </source>
</evidence>
<dbReference type="AlphaFoldDB" id="A0A814PXT9"/>
<dbReference type="EMBL" id="CAJNOH010000725">
    <property type="protein sequence ID" value="CAF1111993.1"/>
    <property type="molecule type" value="Genomic_DNA"/>
</dbReference>
<evidence type="ECO:0000256" key="3">
    <source>
        <dbReference type="ARBA" id="ARBA00022692"/>
    </source>
</evidence>
<evidence type="ECO:0000256" key="8">
    <source>
        <dbReference type="ARBA" id="ARBA00023224"/>
    </source>
</evidence>
<dbReference type="SUPFAM" id="SSF81321">
    <property type="entry name" value="Family A G protein-coupled receptor-like"/>
    <property type="match status" value="1"/>
</dbReference>
<dbReference type="GO" id="GO:0005886">
    <property type="term" value="C:plasma membrane"/>
    <property type="evidence" value="ECO:0007669"/>
    <property type="project" value="UniProtKB-SubCell"/>
</dbReference>
<evidence type="ECO:0000256" key="6">
    <source>
        <dbReference type="ARBA" id="ARBA00023136"/>
    </source>
</evidence>
<dbReference type="Proteomes" id="UP000663870">
    <property type="component" value="Unassembled WGS sequence"/>
</dbReference>
<evidence type="ECO:0000313" key="14">
    <source>
        <dbReference type="Proteomes" id="UP000663854"/>
    </source>
</evidence>
<dbReference type="GO" id="GO:0004930">
    <property type="term" value="F:G protein-coupled receptor activity"/>
    <property type="evidence" value="ECO:0007669"/>
    <property type="project" value="UniProtKB-KW"/>
</dbReference>
<comment type="subcellular location">
    <subcellularLocation>
        <location evidence="1">Cell membrane</location>
        <topology evidence="1">Multi-pass membrane protein</topology>
    </subcellularLocation>
</comment>
<feature type="transmembrane region" description="Helical" evidence="9">
    <location>
        <begin position="74"/>
        <end position="97"/>
    </location>
</feature>
<keyword evidence="7" id="KW-0675">Receptor</keyword>
<sequence>MLSRWFVSFACIDRYALSSDNVRLRRLGNTRTAYRIIIVITIVWTIICSHRLIFYEIKGNVCGILTNTGAAMYHALYVIIGGFILPTAIMIACTVLIQRNLARKRRTRNQLVHVVSTTERERKQQSFDRQMLRLLFIQIVSYIILSLPQMINLVYNTIATTFPNKSADDLAIEGFVAFMAELMLYVFPVSSFYLYTLTSRTFRTELIKLFRSISNCWRQRLNNQINPTIGATTIIPYTVYRQPMVRICETLIVRQMRNDLNADDNRIPVH</sequence>
<dbReference type="PANTHER" id="PTHR24228:SF59">
    <property type="entry name" value="NEUROPEPTIDE RECEPTOR 15"/>
    <property type="match status" value="1"/>
</dbReference>
<feature type="transmembrane region" description="Helical" evidence="9">
    <location>
        <begin position="175"/>
        <end position="195"/>
    </location>
</feature>
<keyword evidence="4 9" id="KW-1133">Transmembrane helix</keyword>
<dbReference type="Gene3D" id="1.20.1070.10">
    <property type="entry name" value="Rhodopsin 7-helix transmembrane proteins"/>
    <property type="match status" value="1"/>
</dbReference>
<evidence type="ECO:0000313" key="15">
    <source>
        <dbReference type="Proteomes" id="UP000663870"/>
    </source>
</evidence>
<keyword evidence="15" id="KW-1185">Reference proteome</keyword>
<dbReference type="CDD" id="cd00637">
    <property type="entry name" value="7tm_classA_rhodopsin-like"/>
    <property type="match status" value="1"/>
</dbReference>
<comment type="caution">
    <text evidence="11">The sequence shown here is derived from an EMBL/GenBank/DDBJ whole genome shotgun (WGS) entry which is preliminary data.</text>
</comment>
<dbReference type="PROSITE" id="PS50262">
    <property type="entry name" value="G_PROTEIN_RECEP_F1_2"/>
    <property type="match status" value="1"/>
</dbReference>
<evidence type="ECO:0000313" key="13">
    <source>
        <dbReference type="EMBL" id="CAF1410181.1"/>
    </source>
</evidence>
<keyword evidence="8" id="KW-0807">Transducer</keyword>
<evidence type="ECO:0000259" key="10">
    <source>
        <dbReference type="PROSITE" id="PS50262"/>
    </source>
</evidence>
<reference evidence="11" key="1">
    <citation type="submission" date="2021-02" db="EMBL/GenBank/DDBJ databases">
        <authorList>
            <person name="Nowell W R."/>
        </authorList>
    </citation>
    <scope>NUCLEOTIDE SEQUENCE</scope>
</reference>